<dbReference type="EMBL" id="SKBQ01000046">
    <property type="protein sequence ID" value="TPX11788.1"/>
    <property type="molecule type" value="Genomic_DNA"/>
</dbReference>
<organism evidence="1 2">
    <name type="scientific">Thyridium curvatum</name>
    <dbReference type="NCBI Taxonomy" id="1093900"/>
    <lineage>
        <taxon>Eukaryota</taxon>
        <taxon>Fungi</taxon>
        <taxon>Dikarya</taxon>
        <taxon>Ascomycota</taxon>
        <taxon>Pezizomycotina</taxon>
        <taxon>Sordariomycetes</taxon>
        <taxon>Sordariomycetidae</taxon>
        <taxon>Thyridiales</taxon>
        <taxon>Thyridiaceae</taxon>
        <taxon>Thyridium</taxon>
    </lineage>
</organism>
<proteinExistence type="predicted"/>
<evidence type="ECO:0000313" key="2">
    <source>
        <dbReference type="Proteomes" id="UP000319257"/>
    </source>
</evidence>
<gene>
    <name evidence="1" type="ORF">E0L32_007525</name>
</gene>
<comment type="caution">
    <text evidence="1">The sequence shown here is derived from an EMBL/GenBank/DDBJ whole genome shotgun (WGS) entry which is preliminary data.</text>
</comment>
<dbReference type="STRING" id="1093900.A0A507B4J2"/>
<sequence>MYPDWPEPGVDLEPLPRVDGPKLGPFDFKGPQRIEFLEYLGSGQHSHVFKVQILGTVYALKLFRFTYIYDWIGPGPRHTELDDIEAVSAFYQYSEPFSAECRAFGRLQESGHEELAIECFGYLLLDEEHERTLMSRFSDLDLEFSGTWSEPGIEERSRYPGESGKDPPIRGIVKEFGQENTVLRVKDAKKALRDIIQLQQLGIVNIDPEQRQIINGKFADFSIAITTPHYMMNPEMNIFLTPEWRSAVEYEAFGHSLRDYLEFDNMIVGWNCELKWTGNKKHKPLSVFAFPNGKGLQIKYDLRKSPDRERAFSYVDPRTYDWRAPRPGKTLSSKPPRWYYEGSDQHLRNLKRCTDFVPGIEWKYRAGLICPDKGSHWFEGIIESV</sequence>
<reference evidence="1 2" key="1">
    <citation type="submission" date="2019-06" db="EMBL/GenBank/DDBJ databases">
        <title>Draft genome sequence of the filamentous fungus Phialemoniopsis curvata isolated from diesel fuel.</title>
        <authorList>
            <person name="Varaljay V.A."/>
            <person name="Lyon W.J."/>
            <person name="Crouch A.L."/>
            <person name="Drake C.E."/>
            <person name="Hollomon J.M."/>
            <person name="Nadeau L.J."/>
            <person name="Nunn H.S."/>
            <person name="Stevenson B.S."/>
            <person name="Bojanowski C.L."/>
            <person name="Crookes-Goodson W.J."/>
        </authorList>
    </citation>
    <scope>NUCLEOTIDE SEQUENCE [LARGE SCALE GENOMIC DNA]</scope>
    <source>
        <strain evidence="1 2">D216</strain>
    </source>
</reference>
<dbReference type="OrthoDB" id="3432781at2759"/>
<dbReference type="InParanoid" id="A0A507B4J2"/>
<dbReference type="Pfam" id="PF13095">
    <property type="entry name" value="FTA2"/>
    <property type="match status" value="1"/>
</dbReference>
<dbReference type="Proteomes" id="UP000319257">
    <property type="component" value="Unassembled WGS sequence"/>
</dbReference>
<dbReference type="InterPro" id="IPR025213">
    <property type="entry name" value="Sim4_Fta2"/>
</dbReference>
<keyword evidence="2" id="KW-1185">Reference proteome</keyword>
<dbReference type="RefSeq" id="XP_030993499.1">
    <property type="nucleotide sequence ID" value="XM_031142279.1"/>
</dbReference>
<dbReference type="GeneID" id="41974972"/>
<evidence type="ECO:0000313" key="1">
    <source>
        <dbReference type="EMBL" id="TPX11788.1"/>
    </source>
</evidence>
<protein>
    <submittedName>
        <fullName evidence="1">Uncharacterized protein</fullName>
    </submittedName>
</protein>
<name>A0A507B4J2_9PEZI</name>
<dbReference type="AlphaFoldDB" id="A0A507B4J2"/>
<accession>A0A507B4J2</accession>